<evidence type="ECO:0000256" key="4">
    <source>
        <dbReference type="ARBA" id="ARBA00022723"/>
    </source>
</evidence>
<dbReference type="GO" id="GO:0008299">
    <property type="term" value="P:isoprenoid biosynthetic process"/>
    <property type="evidence" value="ECO:0007669"/>
    <property type="project" value="UniProtKB-KW"/>
</dbReference>
<dbReference type="GO" id="GO:1990234">
    <property type="term" value="C:transferase complex"/>
    <property type="evidence" value="ECO:0007669"/>
    <property type="project" value="TreeGrafter"/>
</dbReference>
<feature type="compositionally biased region" description="Polar residues" evidence="8">
    <location>
        <begin position="184"/>
        <end position="193"/>
    </location>
</feature>
<sequence>MFITVRCCLSPTVRRSVLPMSSNAHHHNNQQHDHLFHLQHPFLHHIHCRPFTLFALGNKKGRQSRPAEVDQSGQSLGNDRPPSPPQQCSSGMGLELPLKINERLSTLKEDVLSALLDKNAVPPELISSLMSGVGGSSFSKALELVPSYNHNLQKMAKYYFTAKGGKLIRPTVSLLMSAACNQHSKKPSSATFPSRSGSVISSATSSDSSLRNKSSVAAAVEESEKPIDISFNQYRIAMVAEMIHNATLVHDDVIDESDRRRGQLTVNARWGNKQAVLVGDFILARATKVLCSIGEPPVIETMAEIVEDLVKGELLQLNGPSTSTGDARFNHYMVKTFYKTGSLFANSCRSVAMLSENCDEILLELATEFGRNLGLAFQLVDDILDYCATEDALGKPTANDLRLGLATCPVLFAAEEFPEALNPMIERRFSADGDVQLALELVQRSDGLAQSRRLAREQGDKAIQCADQLLPGGGLVRDCLVDIVRRQLARER</sequence>
<evidence type="ECO:0000256" key="7">
    <source>
        <dbReference type="RuleBase" id="RU004466"/>
    </source>
</evidence>
<comment type="similarity">
    <text evidence="2 7">Belongs to the FPP/GGPP synthase family.</text>
</comment>
<dbReference type="InterPro" id="IPR008949">
    <property type="entry name" value="Isoprenoid_synthase_dom_sf"/>
</dbReference>
<feature type="region of interest" description="Disordered" evidence="8">
    <location>
        <begin position="184"/>
        <end position="212"/>
    </location>
</feature>
<proteinExistence type="inferred from homology"/>
<evidence type="ECO:0000256" key="2">
    <source>
        <dbReference type="ARBA" id="ARBA00006706"/>
    </source>
</evidence>
<feature type="region of interest" description="Disordered" evidence="8">
    <location>
        <begin position="62"/>
        <end position="92"/>
    </location>
</feature>
<keyword evidence="6" id="KW-0414">Isoprene biosynthesis</keyword>
<evidence type="ECO:0000256" key="5">
    <source>
        <dbReference type="ARBA" id="ARBA00022842"/>
    </source>
</evidence>
<accession>A0A914HQK3</accession>
<dbReference type="SFLD" id="SFLDS00005">
    <property type="entry name" value="Isoprenoid_Synthase_Type_I"/>
    <property type="match status" value="1"/>
</dbReference>
<dbReference type="GO" id="GO:0004659">
    <property type="term" value="F:prenyltransferase activity"/>
    <property type="evidence" value="ECO:0007669"/>
    <property type="project" value="InterPro"/>
</dbReference>
<dbReference type="PANTHER" id="PTHR12001:SF69">
    <property type="entry name" value="ALL TRANS-POLYPRENYL-DIPHOSPHATE SYNTHASE PDSS1"/>
    <property type="match status" value="1"/>
</dbReference>
<evidence type="ECO:0000313" key="10">
    <source>
        <dbReference type="WBParaSite" id="Gr19_v10_g2791.t1"/>
    </source>
</evidence>
<name>A0A914HQK3_GLORO</name>
<evidence type="ECO:0000256" key="3">
    <source>
        <dbReference type="ARBA" id="ARBA00022679"/>
    </source>
</evidence>
<dbReference type="InterPro" id="IPR000092">
    <property type="entry name" value="Polyprenyl_synt"/>
</dbReference>
<evidence type="ECO:0000256" key="1">
    <source>
        <dbReference type="ARBA" id="ARBA00001946"/>
    </source>
</evidence>
<dbReference type="Pfam" id="PF00348">
    <property type="entry name" value="polyprenyl_synt"/>
    <property type="match status" value="1"/>
</dbReference>
<comment type="cofactor">
    <cofactor evidence="1">
        <name>Mg(2+)</name>
        <dbReference type="ChEBI" id="CHEBI:18420"/>
    </cofactor>
</comment>
<evidence type="ECO:0000256" key="6">
    <source>
        <dbReference type="ARBA" id="ARBA00023229"/>
    </source>
</evidence>
<organism evidence="9 10">
    <name type="scientific">Globodera rostochiensis</name>
    <name type="common">Golden nematode worm</name>
    <name type="synonym">Heterodera rostochiensis</name>
    <dbReference type="NCBI Taxonomy" id="31243"/>
    <lineage>
        <taxon>Eukaryota</taxon>
        <taxon>Metazoa</taxon>
        <taxon>Ecdysozoa</taxon>
        <taxon>Nematoda</taxon>
        <taxon>Chromadorea</taxon>
        <taxon>Rhabditida</taxon>
        <taxon>Tylenchina</taxon>
        <taxon>Tylenchomorpha</taxon>
        <taxon>Tylenchoidea</taxon>
        <taxon>Heteroderidae</taxon>
        <taxon>Heteroderinae</taxon>
        <taxon>Globodera</taxon>
    </lineage>
</organism>
<dbReference type="GO" id="GO:0005739">
    <property type="term" value="C:mitochondrion"/>
    <property type="evidence" value="ECO:0007669"/>
    <property type="project" value="TreeGrafter"/>
</dbReference>
<dbReference type="AlphaFoldDB" id="A0A914HQK3"/>
<dbReference type="CDD" id="cd00685">
    <property type="entry name" value="Trans_IPPS_HT"/>
    <property type="match status" value="1"/>
</dbReference>
<dbReference type="InterPro" id="IPR033749">
    <property type="entry name" value="Polyprenyl_synt_CS"/>
</dbReference>
<dbReference type="Gene3D" id="1.10.600.10">
    <property type="entry name" value="Farnesyl Diphosphate Synthase"/>
    <property type="match status" value="1"/>
</dbReference>
<feature type="compositionally biased region" description="Low complexity" evidence="8">
    <location>
        <begin position="194"/>
        <end position="209"/>
    </location>
</feature>
<keyword evidence="3 7" id="KW-0808">Transferase</keyword>
<dbReference type="PROSITE" id="PS00723">
    <property type="entry name" value="POLYPRENYL_SYNTHASE_1"/>
    <property type="match status" value="1"/>
</dbReference>
<reference evidence="10" key="1">
    <citation type="submission" date="2022-11" db="UniProtKB">
        <authorList>
            <consortium name="WormBaseParasite"/>
        </authorList>
    </citation>
    <scope>IDENTIFICATION</scope>
</reference>
<dbReference type="GO" id="GO:0006744">
    <property type="term" value="P:ubiquinone biosynthetic process"/>
    <property type="evidence" value="ECO:0007669"/>
    <property type="project" value="TreeGrafter"/>
</dbReference>
<keyword evidence="9" id="KW-1185">Reference proteome</keyword>
<evidence type="ECO:0000313" key="9">
    <source>
        <dbReference type="Proteomes" id="UP000887572"/>
    </source>
</evidence>
<dbReference type="GO" id="GO:0046872">
    <property type="term" value="F:metal ion binding"/>
    <property type="evidence" value="ECO:0007669"/>
    <property type="project" value="UniProtKB-KW"/>
</dbReference>
<evidence type="ECO:0000256" key="8">
    <source>
        <dbReference type="SAM" id="MobiDB-lite"/>
    </source>
</evidence>
<dbReference type="Proteomes" id="UP000887572">
    <property type="component" value="Unplaced"/>
</dbReference>
<dbReference type="GO" id="GO:0042811">
    <property type="term" value="P:pheromone biosynthetic process"/>
    <property type="evidence" value="ECO:0007669"/>
    <property type="project" value="UniProtKB-ARBA"/>
</dbReference>
<keyword evidence="5" id="KW-0460">Magnesium</keyword>
<keyword evidence="4" id="KW-0479">Metal-binding</keyword>
<dbReference type="WBParaSite" id="Gr19_v10_g2791.t1">
    <property type="protein sequence ID" value="Gr19_v10_g2791.t1"/>
    <property type="gene ID" value="Gr19_v10_g2791"/>
</dbReference>
<protein>
    <submittedName>
        <fullName evidence="10">Uncharacterized protein</fullName>
    </submittedName>
</protein>
<dbReference type="SUPFAM" id="SSF48576">
    <property type="entry name" value="Terpenoid synthases"/>
    <property type="match status" value="1"/>
</dbReference>
<dbReference type="PROSITE" id="PS00444">
    <property type="entry name" value="POLYPRENYL_SYNTHASE_2"/>
    <property type="match status" value="1"/>
</dbReference>
<dbReference type="PANTHER" id="PTHR12001">
    <property type="entry name" value="GERANYLGERANYL PYROPHOSPHATE SYNTHASE"/>
    <property type="match status" value="1"/>
</dbReference>